<dbReference type="Pfam" id="PF00811">
    <property type="entry name" value="Ependymin"/>
    <property type="match status" value="1"/>
</dbReference>
<dbReference type="GO" id="GO:0005576">
    <property type="term" value="C:extracellular region"/>
    <property type="evidence" value="ECO:0007669"/>
    <property type="project" value="InterPro"/>
</dbReference>
<name>A0A9Q1BPW1_HOLLE</name>
<dbReference type="AlphaFoldDB" id="A0A9Q1BPW1"/>
<keyword evidence="1" id="KW-0732">Signal</keyword>
<dbReference type="PANTHER" id="PTHR10697:SF1">
    <property type="entry name" value="MAMMALIAN EPENDYMIN-RELATED PROTEIN 1"/>
    <property type="match status" value="1"/>
</dbReference>
<gene>
    <name evidence="2" type="ORF">HOLleu_27105</name>
</gene>
<accession>A0A9Q1BPW1</accession>
<organism evidence="2 3">
    <name type="scientific">Holothuria leucospilota</name>
    <name type="common">Black long sea cucumber</name>
    <name type="synonym">Mertensiothuria leucospilota</name>
    <dbReference type="NCBI Taxonomy" id="206669"/>
    <lineage>
        <taxon>Eukaryota</taxon>
        <taxon>Metazoa</taxon>
        <taxon>Echinodermata</taxon>
        <taxon>Eleutherozoa</taxon>
        <taxon>Echinozoa</taxon>
        <taxon>Holothuroidea</taxon>
        <taxon>Aspidochirotacea</taxon>
        <taxon>Aspidochirotida</taxon>
        <taxon>Holothuriidae</taxon>
        <taxon>Holothuria</taxon>
    </lineage>
</organism>
<dbReference type="GO" id="GO:0007160">
    <property type="term" value="P:cell-matrix adhesion"/>
    <property type="evidence" value="ECO:0007669"/>
    <property type="project" value="InterPro"/>
</dbReference>
<proteinExistence type="predicted"/>
<dbReference type="GO" id="GO:0005764">
    <property type="term" value="C:lysosome"/>
    <property type="evidence" value="ECO:0007669"/>
    <property type="project" value="TreeGrafter"/>
</dbReference>
<protein>
    <submittedName>
        <fullName evidence="2">Ependymin-related protein 1</fullName>
    </submittedName>
</protein>
<dbReference type="PANTHER" id="PTHR10697">
    <property type="entry name" value="MAMMALIAN EPENDYMIN-RELATED PROTEIN 1"/>
    <property type="match status" value="1"/>
</dbReference>
<sequence>MNTMLALPLVALILGADKVTSNDCCSADQYSAGFAQTYVQISNSGGESVRARMKGDAEMDFTGRRYALNFTYHEYNEKTSGTVRYIFLYKEEVMYTIFNDLECVKQSDLGQEPAQCLPDDAELDDSLYVGKNSLQLNNWKMSIDGPDGFQGDVRLATTQEDCIPVASSLIATAKTGPGEYENFVIDEISFNYTSGLGPSPFIVPDICKNATQKIKDERVSMFNKWNLLRKGMIFF</sequence>
<dbReference type="OrthoDB" id="6084362at2759"/>
<evidence type="ECO:0000313" key="3">
    <source>
        <dbReference type="Proteomes" id="UP001152320"/>
    </source>
</evidence>
<feature type="chain" id="PRO_5040106479" evidence="1">
    <location>
        <begin position="22"/>
        <end position="235"/>
    </location>
</feature>
<dbReference type="InterPro" id="IPR001299">
    <property type="entry name" value="Ependymin"/>
</dbReference>
<dbReference type="EMBL" id="JAIZAY010000013">
    <property type="protein sequence ID" value="KAJ8030637.1"/>
    <property type="molecule type" value="Genomic_DNA"/>
</dbReference>
<dbReference type="GO" id="GO:0005509">
    <property type="term" value="F:calcium ion binding"/>
    <property type="evidence" value="ECO:0007669"/>
    <property type="project" value="InterPro"/>
</dbReference>
<dbReference type="Proteomes" id="UP001152320">
    <property type="component" value="Chromosome 13"/>
</dbReference>
<evidence type="ECO:0000313" key="2">
    <source>
        <dbReference type="EMBL" id="KAJ8030637.1"/>
    </source>
</evidence>
<evidence type="ECO:0000256" key="1">
    <source>
        <dbReference type="SAM" id="SignalP"/>
    </source>
</evidence>
<feature type="signal peptide" evidence="1">
    <location>
        <begin position="1"/>
        <end position="21"/>
    </location>
</feature>
<comment type="caution">
    <text evidence="2">The sequence shown here is derived from an EMBL/GenBank/DDBJ whole genome shotgun (WGS) entry which is preliminary data.</text>
</comment>
<reference evidence="2" key="1">
    <citation type="submission" date="2021-10" db="EMBL/GenBank/DDBJ databases">
        <title>Tropical sea cucumber genome reveals ecological adaptation and Cuvierian tubules defense mechanism.</title>
        <authorList>
            <person name="Chen T."/>
        </authorList>
    </citation>
    <scope>NUCLEOTIDE SEQUENCE</scope>
    <source>
        <strain evidence="2">Nanhai2018</strain>
        <tissue evidence="2">Muscle</tissue>
    </source>
</reference>
<keyword evidence="3" id="KW-1185">Reference proteome</keyword>